<keyword evidence="1" id="KW-0472">Membrane</keyword>
<keyword evidence="1" id="KW-0812">Transmembrane</keyword>
<feature type="transmembrane region" description="Helical" evidence="1">
    <location>
        <begin position="33"/>
        <end position="56"/>
    </location>
</feature>
<dbReference type="Proteomes" id="UP000317650">
    <property type="component" value="Chromosome 2"/>
</dbReference>
<sequence>MHRDRPSCGSRYRIHVLVAPPHGKTILLPKNALLPYAAATAAATLLAAACAVAAGVSPLQVGAPLGWHPCGWR</sequence>
<organism evidence="2 3">
    <name type="scientific">Musa balbisiana</name>
    <name type="common">Banana</name>
    <dbReference type="NCBI Taxonomy" id="52838"/>
    <lineage>
        <taxon>Eukaryota</taxon>
        <taxon>Viridiplantae</taxon>
        <taxon>Streptophyta</taxon>
        <taxon>Embryophyta</taxon>
        <taxon>Tracheophyta</taxon>
        <taxon>Spermatophyta</taxon>
        <taxon>Magnoliopsida</taxon>
        <taxon>Liliopsida</taxon>
        <taxon>Zingiberales</taxon>
        <taxon>Musaceae</taxon>
        <taxon>Musa</taxon>
    </lineage>
</organism>
<evidence type="ECO:0000313" key="2">
    <source>
        <dbReference type="EMBL" id="THU44074.1"/>
    </source>
</evidence>
<gene>
    <name evidence="2" type="ORF">C4D60_Mb02t03540</name>
</gene>
<name>A0A4S8I9D6_MUSBA</name>
<dbReference type="EMBL" id="PYDT01000011">
    <property type="protein sequence ID" value="THU44074.1"/>
    <property type="molecule type" value="Genomic_DNA"/>
</dbReference>
<dbReference type="AlphaFoldDB" id="A0A4S8I9D6"/>
<evidence type="ECO:0000256" key="1">
    <source>
        <dbReference type="SAM" id="Phobius"/>
    </source>
</evidence>
<comment type="caution">
    <text evidence="2">The sequence shown here is derived from an EMBL/GenBank/DDBJ whole genome shotgun (WGS) entry which is preliminary data.</text>
</comment>
<keyword evidence="1" id="KW-1133">Transmembrane helix</keyword>
<proteinExistence type="predicted"/>
<accession>A0A4S8I9D6</accession>
<reference evidence="2 3" key="1">
    <citation type="journal article" date="2019" name="Nat. Plants">
        <title>Genome sequencing of Musa balbisiana reveals subgenome evolution and function divergence in polyploid bananas.</title>
        <authorList>
            <person name="Yao X."/>
        </authorList>
    </citation>
    <scope>NUCLEOTIDE SEQUENCE [LARGE SCALE GENOMIC DNA]</scope>
    <source>
        <strain evidence="3">cv. DH-PKW</strain>
        <tissue evidence="2">Leaves</tissue>
    </source>
</reference>
<keyword evidence="3" id="KW-1185">Reference proteome</keyword>
<protein>
    <submittedName>
        <fullName evidence="2">Uncharacterized protein</fullName>
    </submittedName>
</protein>
<evidence type="ECO:0000313" key="3">
    <source>
        <dbReference type="Proteomes" id="UP000317650"/>
    </source>
</evidence>